<organism evidence="2 3">
    <name type="scientific">Buddleja alternifolia</name>
    <dbReference type="NCBI Taxonomy" id="168488"/>
    <lineage>
        <taxon>Eukaryota</taxon>
        <taxon>Viridiplantae</taxon>
        <taxon>Streptophyta</taxon>
        <taxon>Embryophyta</taxon>
        <taxon>Tracheophyta</taxon>
        <taxon>Spermatophyta</taxon>
        <taxon>Magnoliopsida</taxon>
        <taxon>eudicotyledons</taxon>
        <taxon>Gunneridae</taxon>
        <taxon>Pentapetalae</taxon>
        <taxon>asterids</taxon>
        <taxon>lamiids</taxon>
        <taxon>Lamiales</taxon>
        <taxon>Scrophulariaceae</taxon>
        <taxon>Buddlejeae</taxon>
        <taxon>Buddleja</taxon>
    </lineage>
</organism>
<evidence type="ECO:0000313" key="2">
    <source>
        <dbReference type="EMBL" id="KAG8389503.1"/>
    </source>
</evidence>
<keyword evidence="3" id="KW-1185">Reference proteome</keyword>
<proteinExistence type="predicted"/>
<dbReference type="InterPro" id="IPR004926">
    <property type="entry name" value="LEA_3a"/>
</dbReference>
<dbReference type="AlphaFoldDB" id="A0AAV6Y4X4"/>
<protein>
    <submittedName>
        <fullName evidence="2">Uncharacterized protein</fullName>
    </submittedName>
</protein>
<feature type="region of interest" description="Disordered" evidence="1">
    <location>
        <begin position="55"/>
        <end position="80"/>
    </location>
</feature>
<sequence>MARSFSNAKTVSAFIANEISAVGEQSMFENIYARGYAASSQGAVSSSVRNGAPSVMLKKGSEESTKTSWVPDPETGYFRPENQTKELDAAELRAMLLKNKNKGQ</sequence>
<dbReference type="Proteomes" id="UP000826271">
    <property type="component" value="Unassembled WGS sequence"/>
</dbReference>
<accession>A0AAV6Y4X4</accession>
<dbReference type="GO" id="GO:0006950">
    <property type="term" value="P:response to stress"/>
    <property type="evidence" value="ECO:0007669"/>
    <property type="project" value="TreeGrafter"/>
</dbReference>
<gene>
    <name evidence="2" type="ORF">BUALT_Bualt02G0236200</name>
</gene>
<dbReference type="GO" id="GO:0005739">
    <property type="term" value="C:mitochondrion"/>
    <property type="evidence" value="ECO:0007669"/>
    <property type="project" value="TreeGrafter"/>
</dbReference>
<dbReference type="PANTHER" id="PTHR33509:SF5">
    <property type="entry name" value="PROTEIN SENESCENCE-ASSOCIATED GENE 21, MITOCHONDRIAL"/>
    <property type="match status" value="1"/>
</dbReference>
<dbReference type="EMBL" id="WHWC01000002">
    <property type="protein sequence ID" value="KAG8389503.1"/>
    <property type="molecule type" value="Genomic_DNA"/>
</dbReference>
<name>A0AAV6Y4X4_9LAMI</name>
<dbReference type="Pfam" id="PF03242">
    <property type="entry name" value="LEA_3a"/>
    <property type="match status" value="1"/>
</dbReference>
<evidence type="ECO:0000313" key="3">
    <source>
        <dbReference type="Proteomes" id="UP000826271"/>
    </source>
</evidence>
<reference evidence="2" key="1">
    <citation type="submission" date="2019-10" db="EMBL/GenBank/DDBJ databases">
        <authorList>
            <person name="Zhang R."/>
            <person name="Pan Y."/>
            <person name="Wang J."/>
            <person name="Ma R."/>
            <person name="Yu S."/>
        </authorList>
    </citation>
    <scope>NUCLEOTIDE SEQUENCE</scope>
    <source>
        <strain evidence="2">LA-IB0</strain>
        <tissue evidence="2">Leaf</tissue>
    </source>
</reference>
<evidence type="ECO:0000256" key="1">
    <source>
        <dbReference type="SAM" id="MobiDB-lite"/>
    </source>
</evidence>
<comment type="caution">
    <text evidence="2">The sequence shown here is derived from an EMBL/GenBank/DDBJ whole genome shotgun (WGS) entry which is preliminary data.</text>
</comment>
<dbReference type="PANTHER" id="PTHR33509">
    <property type="entry name" value="LATE EMBRYOGENIS ABUNDANT PROTEIN 2-RELATED"/>
    <property type="match status" value="1"/>
</dbReference>